<protein>
    <recommendedName>
        <fullName evidence="4 5">Protein GrpE</fullName>
    </recommendedName>
    <alternativeName>
        <fullName evidence="4">HSP-70 cofactor</fullName>
    </alternativeName>
</protein>
<keyword evidence="3 4" id="KW-0143">Chaperone</keyword>
<evidence type="ECO:0000313" key="9">
    <source>
        <dbReference type="EMBL" id="KLK94763.1"/>
    </source>
</evidence>
<dbReference type="EMBL" id="LCYG01000005">
    <property type="protein sequence ID" value="KLK94763.1"/>
    <property type="molecule type" value="Genomic_DNA"/>
</dbReference>
<dbReference type="Gene3D" id="2.30.22.10">
    <property type="entry name" value="Head domain of nucleotide exchange factor GrpE"/>
    <property type="match status" value="1"/>
</dbReference>
<comment type="function">
    <text evidence="4 5">Participates actively in the response to hyperosmotic and heat shock by preventing the aggregation of stress-denatured proteins, in association with DnaK and GrpE. It is the nucleotide exchange factor for DnaK and may function as a thermosensor. Unfolded proteins bind initially to DnaJ; upon interaction with the DnaJ-bound protein, DnaK hydrolyzes its bound ATP, resulting in the formation of a stable complex. GrpE releases ADP from DnaK; ATP binding to DnaK triggers the release of the substrate protein, thus completing the reaction cycle. Several rounds of ATP-dependent interactions between DnaJ, DnaK and GrpE are required for fully efficient folding.</text>
</comment>
<dbReference type="RefSeq" id="WP_047187312.1">
    <property type="nucleotide sequence ID" value="NZ_LCYG01000005.1"/>
</dbReference>
<dbReference type="AlphaFoldDB" id="A0A0H1RHT1"/>
<dbReference type="GO" id="GO:0005737">
    <property type="term" value="C:cytoplasm"/>
    <property type="evidence" value="ECO:0007669"/>
    <property type="project" value="UniProtKB-SubCell"/>
</dbReference>
<evidence type="ECO:0000313" key="10">
    <source>
        <dbReference type="Proteomes" id="UP000035489"/>
    </source>
</evidence>
<dbReference type="CDD" id="cd00446">
    <property type="entry name" value="GrpE"/>
    <property type="match status" value="1"/>
</dbReference>
<evidence type="ECO:0000256" key="3">
    <source>
        <dbReference type="ARBA" id="ARBA00023186"/>
    </source>
</evidence>
<reference evidence="9 10" key="1">
    <citation type="submission" date="2015-05" db="EMBL/GenBank/DDBJ databases">
        <title>Draft genome sequence of Microvirga vignae strain BR3299, a novel nitrogen fixing bacteria isolated from Brazil semi-aired region.</title>
        <authorList>
            <person name="Zilli J.E."/>
            <person name="Passos S.R."/>
            <person name="Leite J."/>
            <person name="Baldani J.I."/>
            <person name="Xavier G.R."/>
            <person name="Rumjaneck N.G."/>
            <person name="Simoes-Araujo J.L."/>
        </authorList>
    </citation>
    <scope>NUCLEOTIDE SEQUENCE [LARGE SCALE GENOMIC DNA]</scope>
    <source>
        <strain evidence="9 10">BR3299</strain>
    </source>
</reference>
<dbReference type="NCBIfam" id="NF010738">
    <property type="entry name" value="PRK14140.1"/>
    <property type="match status" value="1"/>
</dbReference>
<feature type="coiled-coil region" evidence="7">
    <location>
        <begin position="34"/>
        <end position="72"/>
    </location>
</feature>
<proteinExistence type="inferred from homology"/>
<evidence type="ECO:0000256" key="2">
    <source>
        <dbReference type="ARBA" id="ARBA00023016"/>
    </source>
</evidence>
<keyword evidence="4" id="KW-0963">Cytoplasm</keyword>
<dbReference type="InterPro" id="IPR009012">
    <property type="entry name" value="GrpE_head"/>
</dbReference>
<dbReference type="PANTHER" id="PTHR21237">
    <property type="entry name" value="GRPE PROTEIN"/>
    <property type="match status" value="1"/>
</dbReference>
<dbReference type="SUPFAM" id="SSF58014">
    <property type="entry name" value="Coiled-coil domain of nucleotide exchange factor GrpE"/>
    <property type="match status" value="1"/>
</dbReference>
<dbReference type="OrthoDB" id="9789811at2"/>
<dbReference type="Pfam" id="PF01025">
    <property type="entry name" value="GrpE"/>
    <property type="match status" value="1"/>
</dbReference>
<keyword evidence="10" id="KW-1185">Reference proteome</keyword>
<feature type="region of interest" description="Disordered" evidence="8">
    <location>
        <begin position="1"/>
        <end position="26"/>
    </location>
</feature>
<dbReference type="GO" id="GO:0051082">
    <property type="term" value="F:unfolded protein binding"/>
    <property type="evidence" value="ECO:0007669"/>
    <property type="project" value="TreeGrafter"/>
</dbReference>
<dbReference type="PROSITE" id="PS01071">
    <property type="entry name" value="GRPE"/>
    <property type="match status" value="1"/>
</dbReference>
<dbReference type="FunFam" id="2.30.22.10:FF:000002">
    <property type="entry name" value="GrpE protein homolog"/>
    <property type="match status" value="1"/>
</dbReference>
<organism evidence="9 10">
    <name type="scientific">Microvirga vignae</name>
    <dbReference type="NCBI Taxonomy" id="1225564"/>
    <lineage>
        <taxon>Bacteria</taxon>
        <taxon>Pseudomonadati</taxon>
        <taxon>Pseudomonadota</taxon>
        <taxon>Alphaproteobacteria</taxon>
        <taxon>Hyphomicrobiales</taxon>
        <taxon>Methylobacteriaceae</taxon>
        <taxon>Microvirga</taxon>
    </lineage>
</organism>
<comment type="subcellular location">
    <subcellularLocation>
        <location evidence="4">Cytoplasm</location>
    </subcellularLocation>
</comment>
<dbReference type="NCBIfam" id="NF010739">
    <property type="entry name" value="PRK14141.1"/>
    <property type="match status" value="1"/>
</dbReference>
<dbReference type="PRINTS" id="PR00773">
    <property type="entry name" value="GRPEPROTEIN"/>
</dbReference>
<evidence type="ECO:0000256" key="8">
    <source>
        <dbReference type="SAM" id="MobiDB-lite"/>
    </source>
</evidence>
<dbReference type="GO" id="GO:0006457">
    <property type="term" value="P:protein folding"/>
    <property type="evidence" value="ECO:0007669"/>
    <property type="project" value="InterPro"/>
</dbReference>
<evidence type="ECO:0000256" key="5">
    <source>
        <dbReference type="RuleBase" id="RU000639"/>
    </source>
</evidence>
<dbReference type="InterPro" id="IPR000740">
    <property type="entry name" value="GrpE"/>
</dbReference>
<evidence type="ECO:0000256" key="1">
    <source>
        <dbReference type="ARBA" id="ARBA00009054"/>
    </source>
</evidence>
<comment type="caution">
    <text evidence="9">The sequence shown here is derived from an EMBL/GenBank/DDBJ whole genome shotgun (WGS) entry which is preliminary data.</text>
</comment>
<evidence type="ECO:0000256" key="4">
    <source>
        <dbReference type="HAMAP-Rule" id="MF_01151"/>
    </source>
</evidence>
<evidence type="ECO:0000256" key="7">
    <source>
        <dbReference type="SAM" id="Coils"/>
    </source>
</evidence>
<name>A0A0H1RHT1_9HYPH</name>
<dbReference type="HAMAP" id="MF_01151">
    <property type="entry name" value="GrpE"/>
    <property type="match status" value="1"/>
</dbReference>
<dbReference type="Gene3D" id="3.90.20.20">
    <property type="match status" value="1"/>
</dbReference>
<dbReference type="InterPro" id="IPR013805">
    <property type="entry name" value="GrpE_CC"/>
</dbReference>
<dbReference type="Proteomes" id="UP000035489">
    <property type="component" value="Unassembled WGS sequence"/>
</dbReference>
<keyword evidence="2 4" id="KW-0346">Stress response</keyword>
<keyword evidence="7" id="KW-0175">Coiled coil</keyword>
<comment type="subunit">
    <text evidence="4">Homodimer.</text>
</comment>
<accession>A0A0H1RHT1</accession>
<dbReference type="GO" id="GO:0051087">
    <property type="term" value="F:protein-folding chaperone binding"/>
    <property type="evidence" value="ECO:0007669"/>
    <property type="project" value="InterPro"/>
</dbReference>
<dbReference type="SUPFAM" id="SSF51064">
    <property type="entry name" value="Head domain of nucleotide exchange factor GrpE"/>
    <property type="match status" value="1"/>
</dbReference>
<feature type="compositionally biased region" description="Low complexity" evidence="8">
    <location>
        <begin position="15"/>
        <end position="26"/>
    </location>
</feature>
<feature type="compositionally biased region" description="Polar residues" evidence="8">
    <location>
        <begin position="1"/>
        <end position="13"/>
    </location>
</feature>
<dbReference type="PATRIC" id="fig|1225564.3.peg.5008"/>
<dbReference type="GO" id="GO:0042803">
    <property type="term" value="F:protein homodimerization activity"/>
    <property type="evidence" value="ECO:0007669"/>
    <property type="project" value="InterPro"/>
</dbReference>
<comment type="similarity">
    <text evidence="1 4 6">Belongs to the GrpE family.</text>
</comment>
<dbReference type="GO" id="GO:0000774">
    <property type="term" value="F:adenyl-nucleotide exchange factor activity"/>
    <property type="evidence" value="ECO:0007669"/>
    <property type="project" value="InterPro"/>
</dbReference>
<sequence length="207" mass="22154">MNPNDTENQNMNPQAELANGAETEAAAAPQVDPVAVLEAEKADLKDKLLRLMADMENLRRRTEREMADARTYAVANFARDMLNVADNVRRAIESVPEDAKASAEGAFKGLIEGIDLTERDLLKTLERHGVKKLDPQGQKFDPNVHQAMFEVPNPDVPSGTVVQVVQSGYVIGDRVLRPALVGVAKGGPKAPSNGAGSEAADNPSSAS</sequence>
<feature type="region of interest" description="Disordered" evidence="8">
    <location>
        <begin position="183"/>
        <end position="207"/>
    </location>
</feature>
<evidence type="ECO:0000256" key="6">
    <source>
        <dbReference type="RuleBase" id="RU004478"/>
    </source>
</evidence>
<gene>
    <name evidence="4" type="primary">grpE</name>
    <name evidence="9" type="ORF">AA309_02050</name>
</gene>
<dbReference type="PANTHER" id="PTHR21237:SF23">
    <property type="entry name" value="GRPE PROTEIN HOMOLOG, MITOCHONDRIAL"/>
    <property type="match status" value="1"/>
</dbReference>
<dbReference type="STRING" id="1225564.AA309_02050"/>